<evidence type="ECO:0000259" key="12">
    <source>
        <dbReference type="Pfam" id="PF08263"/>
    </source>
</evidence>
<protein>
    <submittedName>
        <fullName evidence="13">Polygalacturonase inhibitor 1</fullName>
    </submittedName>
</protein>
<organism evidence="13 14">
    <name type="scientific">Abeliophyllum distichum</name>
    <dbReference type="NCBI Taxonomy" id="126358"/>
    <lineage>
        <taxon>Eukaryota</taxon>
        <taxon>Viridiplantae</taxon>
        <taxon>Streptophyta</taxon>
        <taxon>Embryophyta</taxon>
        <taxon>Tracheophyta</taxon>
        <taxon>Spermatophyta</taxon>
        <taxon>Magnoliopsida</taxon>
        <taxon>eudicotyledons</taxon>
        <taxon>Gunneridae</taxon>
        <taxon>Pentapetalae</taxon>
        <taxon>asterids</taxon>
        <taxon>lamiids</taxon>
        <taxon>Lamiales</taxon>
        <taxon>Oleaceae</taxon>
        <taxon>Forsythieae</taxon>
        <taxon>Abeliophyllum</taxon>
    </lineage>
</organism>
<dbReference type="Pfam" id="PF08263">
    <property type="entry name" value="LRRNT_2"/>
    <property type="match status" value="1"/>
</dbReference>
<evidence type="ECO:0000256" key="5">
    <source>
        <dbReference type="ARBA" id="ARBA00022729"/>
    </source>
</evidence>
<keyword evidence="6" id="KW-0677">Repeat</keyword>
<dbReference type="Gene3D" id="3.80.10.10">
    <property type="entry name" value="Ribonuclease Inhibitor"/>
    <property type="match status" value="1"/>
</dbReference>
<evidence type="ECO:0000256" key="11">
    <source>
        <dbReference type="SAM" id="SignalP"/>
    </source>
</evidence>
<dbReference type="FunFam" id="3.80.10.10:FF:000041">
    <property type="entry name" value="LRR receptor-like serine/threonine-protein kinase ERECTA"/>
    <property type="match status" value="1"/>
</dbReference>
<evidence type="ECO:0000256" key="9">
    <source>
        <dbReference type="ARBA" id="ARBA00023180"/>
    </source>
</evidence>
<dbReference type="Pfam" id="PF00560">
    <property type="entry name" value="LRR_1"/>
    <property type="match status" value="5"/>
</dbReference>
<evidence type="ECO:0000256" key="4">
    <source>
        <dbReference type="ARBA" id="ARBA00022692"/>
    </source>
</evidence>
<dbReference type="GO" id="GO:0016020">
    <property type="term" value="C:membrane"/>
    <property type="evidence" value="ECO:0007669"/>
    <property type="project" value="UniProtKB-SubCell"/>
</dbReference>
<keyword evidence="3" id="KW-0433">Leucine-rich repeat</keyword>
<evidence type="ECO:0000313" key="14">
    <source>
        <dbReference type="Proteomes" id="UP001604336"/>
    </source>
</evidence>
<dbReference type="PANTHER" id="PTHR48059">
    <property type="entry name" value="POLYGALACTURONASE INHIBITOR 1"/>
    <property type="match status" value="1"/>
</dbReference>
<feature type="signal peptide" evidence="11">
    <location>
        <begin position="1"/>
        <end position="31"/>
    </location>
</feature>
<sequence length="347" mass="38797">MNPSKEQNFTKDSVINMLPFLLLFLLPALFAAELCHPNDKAALLAFKHSFSNPNPNPIPTWDPNFDCCNYSGVKCDETTNYVIGLEMISDYLTGTIPTALANLTHLQELRLHKIPNLVGEIPPAIGELTNLRYLEISWTNISGPVPLFLVNLKNLVFLELQFNRLSGSIPPSLATLPYLRVIDLSRNQLTGPIPESFGYLPKTAEFPALILSHNKLSGEIPASLANLNFSSVDISRNNLSGDASVFFGKGKITTEIVISRNNFEFDFSKVSFMESLVILDISHNKIYGSIPPQITEDTMLQSLNLTYNRLCGKIPTDWKLKFHSEGWDYTSFFHNRCLCGIPLDPCK</sequence>
<keyword evidence="7" id="KW-1133">Transmembrane helix</keyword>
<dbReference type="PANTHER" id="PTHR48059:SF4">
    <property type="entry name" value="POLYGALACTURONASE INHIBITOR 1-RELATED"/>
    <property type="match status" value="1"/>
</dbReference>
<dbReference type="FunFam" id="3.80.10.10:FF:000129">
    <property type="entry name" value="Leucine-rich repeat receptor-like kinase"/>
    <property type="match status" value="1"/>
</dbReference>
<evidence type="ECO:0000256" key="3">
    <source>
        <dbReference type="ARBA" id="ARBA00022614"/>
    </source>
</evidence>
<dbReference type="Proteomes" id="UP001604336">
    <property type="component" value="Unassembled WGS sequence"/>
</dbReference>
<proteinExistence type="inferred from homology"/>
<dbReference type="InterPro" id="IPR013210">
    <property type="entry name" value="LRR_N_plant-typ"/>
</dbReference>
<evidence type="ECO:0000256" key="10">
    <source>
        <dbReference type="ARBA" id="ARBA00038043"/>
    </source>
</evidence>
<comment type="similarity">
    <text evidence="10">Belongs to the polygalacturonase-inhibiting protein family.</text>
</comment>
<dbReference type="AlphaFoldDB" id="A0ABD1PBN3"/>
<comment type="caution">
    <text evidence="13">The sequence shown here is derived from an EMBL/GenBank/DDBJ whole genome shotgun (WGS) entry which is preliminary data.</text>
</comment>
<gene>
    <name evidence="13" type="ORF">Adt_44715</name>
</gene>
<dbReference type="InterPro" id="IPR001611">
    <property type="entry name" value="Leu-rich_rpt"/>
</dbReference>
<evidence type="ECO:0000256" key="7">
    <source>
        <dbReference type="ARBA" id="ARBA00022989"/>
    </source>
</evidence>
<feature type="domain" description="Leucine-rich repeat-containing N-terminal plant-type" evidence="12">
    <location>
        <begin position="36"/>
        <end position="76"/>
    </location>
</feature>
<keyword evidence="4" id="KW-0812">Transmembrane</keyword>
<evidence type="ECO:0000313" key="13">
    <source>
        <dbReference type="EMBL" id="KAL2461295.1"/>
    </source>
</evidence>
<evidence type="ECO:0000256" key="1">
    <source>
        <dbReference type="ARBA" id="ARBA00004167"/>
    </source>
</evidence>
<accession>A0ABD1PBN3</accession>
<name>A0ABD1PBN3_9LAMI</name>
<reference evidence="14" key="1">
    <citation type="submission" date="2024-07" db="EMBL/GenBank/DDBJ databases">
        <title>Two chromosome-level genome assemblies of Korean endemic species Abeliophyllum distichum and Forsythia ovata (Oleaceae).</title>
        <authorList>
            <person name="Jang H."/>
        </authorList>
    </citation>
    <scope>NUCLEOTIDE SEQUENCE [LARGE SCALE GENOMIC DNA]</scope>
</reference>
<dbReference type="SUPFAM" id="SSF52058">
    <property type="entry name" value="L domain-like"/>
    <property type="match status" value="1"/>
</dbReference>
<evidence type="ECO:0000256" key="8">
    <source>
        <dbReference type="ARBA" id="ARBA00023136"/>
    </source>
</evidence>
<feature type="chain" id="PRO_5044763269" evidence="11">
    <location>
        <begin position="32"/>
        <end position="347"/>
    </location>
</feature>
<dbReference type="EMBL" id="JBFOLK010000014">
    <property type="protein sequence ID" value="KAL2461295.1"/>
    <property type="molecule type" value="Genomic_DNA"/>
</dbReference>
<evidence type="ECO:0000256" key="6">
    <source>
        <dbReference type="ARBA" id="ARBA00022737"/>
    </source>
</evidence>
<dbReference type="InterPro" id="IPR051848">
    <property type="entry name" value="PGIP"/>
</dbReference>
<dbReference type="InterPro" id="IPR032675">
    <property type="entry name" value="LRR_dom_sf"/>
</dbReference>
<keyword evidence="14" id="KW-1185">Reference proteome</keyword>
<keyword evidence="8" id="KW-0472">Membrane</keyword>
<evidence type="ECO:0000256" key="2">
    <source>
        <dbReference type="ARBA" id="ARBA00004196"/>
    </source>
</evidence>
<keyword evidence="9" id="KW-0325">Glycoprotein</keyword>
<keyword evidence="5 11" id="KW-0732">Signal</keyword>
<comment type="subcellular location">
    <subcellularLocation>
        <location evidence="2">Cell envelope</location>
    </subcellularLocation>
    <subcellularLocation>
        <location evidence="1">Membrane</location>
        <topology evidence="1">Single-pass membrane protein</topology>
    </subcellularLocation>
</comment>